<evidence type="ECO:0000256" key="2">
    <source>
        <dbReference type="ARBA" id="ARBA00022448"/>
    </source>
</evidence>
<keyword evidence="2" id="KW-0813">Transport</keyword>
<feature type="transmembrane region" description="Helical" evidence="7">
    <location>
        <begin position="352"/>
        <end position="371"/>
    </location>
</feature>
<evidence type="ECO:0000256" key="3">
    <source>
        <dbReference type="ARBA" id="ARBA00022692"/>
    </source>
</evidence>
<evidence type="ECO:0000256" key="7">
    <source>
        <dbReference type="SAM" id="Phobius"/>
    </source>
</evidence>
<evidence type="ECO:0000313" key="9">
    <source>
        <dbReference type="EMBL" id="KAK7103246.1"/>
    </source>
</evidence>
<feature type="region of interest" description="Disordered" evidence="6">
    <location>
        <begin position="62"/>
        <end position="81"/>
    </location>
</feature>
<feature type="chain" id="PRO_5042851919" evidence="8">
    <location>
        <begin position="19"/>
        <end position="405"/>
    </location>
</feature>
<dbReference type="SUPFAM" id="SSF103473">
    <property type="entry name" value="MFS general substrate transporter"/>
    <property type="match status" value="1"/>
</dbReference>
<evidence type="ECO:0000313" key="10">
    <source>
        <dbReference type="Proteomes" id="UP001374579"/>
    </source>
</evidence>
<feature type="transmembrane region" description="Helical" evidence="7">
    <location>
        <begin position="383"/>
        <end position="402"/>
    </location>
</feature>
<dbReference type="GO" id="GO:0016020">
    <property type="term" value="C:membrane"/>
    <property type="evidence" value="ECO:0007669"/>
    <property type="project" value="UniProtKB-SubCell"/>
</dbReference>
<dbReference type="InterPro" id="IPR036259">
    <property type="entry name" value="MFS_trans_sf"/>
</dbReference>
<feature type="signal peptide" evidence="8">
    <location>
        <begin position="1"/>
        <end position="18"/>
    </location>
</feature>
<name>A0AAN9GCG5_9CAEN</name>
<accession>A0AAN9GCG5</accession>
<evidence type="ECO:0000256" key="1">
    <source>
        <dbReference type="ARBA" id="ARBA00004141"/>
    </source>
</evidence>
<feature type="transmembrane region" description="Helical" evidence="7">
    <location>
        <begin position="201"/>
        <end position="220"/>
    </location>
</feature>
<organism evidence="9 10">
    <name type="scientific">Littorina saxatilis</name>
    <dbReference type="NCBI Taxonomy" id="31220"/>
    <lineage>
        <taxon>Eukaryota</taxon>
        <taxon>Metazoa</taxon>
        <taxon>Spiralia</taxon>
        <taxon>Lophotrochozoa</taxon>
        <taxon>Mollusca</taxon>
        <taxon>Gastropoda</taxon>
        <taxon>Caenogastropoda</taxon>
        <taxon>Littorinimorpha</taxon>
        <taxon>Littorinoidea</taxon>
        <taxon>Littorinidae</taxon>
        <taxon>Littorina</taxon>
    </lineage>
</organism>
<comment type="caution">
    <text evidence="9">The sequence shown here is derived from an EMBL/GenBank/DDBJ whole genome shotgun (WGS) entry which is preliminary data.</text>
</comment>
<evidence type="ECO:0000256" key="5">
    <source>
        <dbReference type="ARBA" id="ARBA00023136"/>
    </source>
</evidence>
<evidence type="ECO:0000256" key="6">
    <source>
        <dbReference type="SAM" id="MobiDB-lite"/>
    </source>
</evidence>
<dbReference type="GO" id="GO:0008506">
    <property type="term" value="F:sucrose:proton symporter activity"/>
    <property type="evidence" value="ECO:0007669"/>
    <property type="project" value="TreeGrafter"/>
</dbReference>
<proteinExistence type="predicted"/>
<keyword evidence="8" id="KW-0732">Signal</keyword>
<comment type="subcellular location">
    <subcellularLocation>
        <location evidence="1">Membrane</location>
        <topology evidence="1">Multi-pass membrane protein</topology>
    </subcellularLocation>
</comment>
<sequence>MVAFLLLVTCLTTTVINAFINIRNLNNDPQFQPLRNDDDDAVAKEEKSYGTFDTDWKQESDIDDQNSSYVTSDESILPPLPSEMESSIAVNTLDVTSKGGNSSTARPSRNFFRDNELVRSSNFTDLFVTEEQGPSRISSSQVSTTDKNPLLQELYRSTESTISYLSREQGGGPSFITRPAPPQKPVLTDSGKWCGVNKHKFNLILAACIAYLGASVLFSYNMYVSDFLGKVVNGGDSSAPEGSAERKAYEEGVSSAAGGLLVYNCSYMVSGAVQSKLLGFLGLKVDFCLAQALMGGAVLAMVLSQQLPVFYVACVLYGFQRSALYTVPFIIAEHYIEEKGLGKKGDSAVGRVMGAVSCMIPFNFCTVFLLSGPLISLTSYESAPLLVASVAAFLASLIFTLYRQG</sequence>
<keyword evidence="4 7" id="KW-1133">Transmembrane helix</keyword>
<feature type="compositionally biased region" description="Polar residues" evidence="6">
    <location>
        <begin position="65"/>
        <end position="74"/>
    </location>
</feature>
<keyword evidence="10" id="KW-1185">Reference proteome</keyword>
<evidence type="ECO:0000256" key="4">
    <source>
        <dbReference type="ARBA" id="ARBA00022989"/>
    </source>
</evidence>
<dbReference type="PANTHER" id="PTHR19432">
    <property type="entry name" value="SUGAR TRANSPORTER"/>
    <property type="match status" value="1"/>
</dbReference>
<protein>
    <submittedName>
        <fullName evidence="9">Uncharacterized protein</fullName>
    </submittedName>
</protein>
<gene>
    <name evidence="9" type="ORF">V1264_018186</name>
</gene>
<keyword evidence="5 7" id="KW-0472">Membrane</keyword>
<dbReference type="Proteomes" id="UP001374579">
    <property type="component" value="Unassembled WGS sequence"/>
</dbReference>
<reference evidence="9 10" key="1">
    <citation type="submission" date="2024-02" db="EMBL/GenBank/DDBJ databases">
        <title>Chromosome-scale genome assembly of the rough periwinkle Littorina saxatilis.</title>
        <authorList>
            <person name="De Jode A."/>
            <person name="Faria R."/>
            <person name="Formenti G."/>
            <person name="Sims Y."/>
            <person name="Smith T.P."/>
            <person name="Tracey A."/>
            <person name="Wood J.M.D."/>
            <person name="Zagrodzka Z.B."/>
            <person name="Johannesson K."/>
            <person name="Butlin R.K."/>
            <person name="Leder E.H."/>
        </authorList>
    </citation>
    <scope>NUCLEOTIDE SEQUENCE [LARGE SCALE GENOMIC DNA]</scope>
    <source>
        <strain evidence="9">Snail1</strain>
        <tissue evidence="9">Muscle</tissue>
    </source>
</reference>
<dbReference type="EMBL" id="JBAMIC010000008">
    <property type="protein sequence ID" value="KAK7103246.1"/>
    <property type="molecule type" value="Genomic_DNA"/>
</dbReference>
<evidence type="ECO:0000256" key="8">
    <source>
        <dbReference type="SAM" id="SignalP"/>
    </source>
</evidence>
<keyword evidence="3 7" id="KW-0812">Transmembrane</keyword>
<dbReference type="PANTHER" id="PTHR19432:SF35">
    <property type="entry name" value="SOLUTE CARRIER FAMILY 45 MEMBER 3 ISOFORM X1"/>
    <property type="match status" value="1"/>
</dbReference>
<dbReference type="AlphaFoldDB" id="A0AAN9GCG5"/>